<dbReference type="EMBL" id="BAAAQQ010000013">
    <property type="protein sequence ID" value="GAA2131458.1"/>
    <property type="molecule type" value="Genomic_DNA"/>
</dbReference>
<accession>A0ABP5KER1</accession>
<feature type="compositionally biased region" description="Basic residues" evidence="1">
    <location>
        <begin position="70"/>
        <end position="79"/>
    </location>
</feature>
<feature type="region of interest" description="Disordered" evidence="1">
    <location>
        <begin position="42"/>
        <end position="97"/>
    </location>
</feature>
<dbReference type="Proteomes" id="UP001500575">
    <property type="component" value="Unassembled WGS sequence"/>
</dbReference>
<keyword evidence="3" id="KW-1185">Reference proteome</keyword>
<protein>
    <recommendedName>
        <fullName evidence="4">DUF4232 domain-containing protein</fullName>
    </recommendedName>
</protein>
<evidence type="ECO:0000256" key="1">
    <source>
        <dbReference type="SAM" id="MobiDB-lite"/>
    </source>
</evidence>
<dbReference type="RefSeq" id="WP_344305112.1">
    <property type="nucleotide sequence ID" value="NZ_BAAAQQ010000013.1"/>
</dbReference>
<sequence length="251" mass="27219">MSSLSRPRGPLPRRVYWVRRLMVLGIATLLVFGLGRILTAGSDASDSGSGDRAQQVAADPSTPTAEETKRKRKSKKHRTRPTESATPTPILAQPTGPCANDDIVATPVVTDAVGGSDVLIAVELRTKESAACTWAVSPDALTLKITSGEDDIWSSRQCPRAVPTRNLIVRQAVATKVGVRWNAKRSDDTCSAFTAWARPGWYHVVAAAYAGEPTDVQFELLKPEPEVVIKTITPSPDPKKDKKKNKRKNRG</sequence>
<evidence type="ECO:0008006" key="4">
    <source>
        <dbReference type="Google" id="ProtNLM"/>
    </source>
</evidence>
<gene>
    <name evidence="2" type="ORF">GCM10009843_35070</name>
</gene>
<name>A0ABP5KER1_9ACTN</name>
<feature type="compositionally biased region" description="Low complexity" evidence="1">
    <location>
        <begin position="42"/>
        <end position="53"/>
    </location>
</feature>
<comment type="caution">
    <text evidence="2">The sequence shown here is derived from an EMBL/GenBank/DDBJ whole genome shotgun (WGS) entry which is preliminary data.</text>
</comment>
<reference evidence="3" key="1">
    <citation type="journal article" date="2019" name="Int. J. Syst. Evol. Microbiol.">
        <title>The Global Catalogue of Microorganisms (GCM) 10K type strain sequencing project: providing services to taxonomists for standard genome sequencing and annotation.</title>
        <authorList>
            <consortium name="The Broad Institute Genomics Platform"/>
            <consortium name="The Broad Institute Genome Sequencing Center for Infectious Disease"/>
            <person name="Wu L."/>
            <person name="Ma J."/>
        </authorList>
    </citation>
    <scope>NUCLEOTIDE SEQUENCE [LARGE SCALE GENOMIC DNA]</scope>
    <source>
        <strain evidence="3">JCM 16021</strain>
    </source>
</reference>
<evidence type="ECO:0000313" key="2">
    <source>
        <dbReference type="EMBL" id="GAA2131458.1"/>
    </source>
</evidence>
<evidence type="ECO:0000313" key="3">
    <source>
        <dbReference type="Proteomes" id="UP001500575"/>
    </source>
</evidence>
<feature type="region of interest" description="Disordered" evidence="1">
    <location>
        <begin position="229"/>
        <end position="251"/>
    </location>
</feature>
<proteinExistence type="predicted"/>
<feature type="compositionally biased region" description="Basic residues" evidence="1">
    <location>
        <begin position="241"/>
        <end position="251"/>
    </location>
</feature>
<organism evidence="2 3">
    <name type="scientific">Nocardioides bigeumensis</name>
    <dbReference type="NCBI Taxonomy" id="433657"/>
    <lineage>
        <taxon>Bacteria</taxon>
        <taxon>Bacillati</taxon>
        <taxon>Actinomycetota</taxon>
        <taxon>Actinomycetes</taxon>
        <taxon>Propionibacteriales</taxon>
        <taxon>Nocardioidaceae</taxon>
        <taxon>Nocardioides</taxon>
    </lineage>
</organism>